<dbReference type="InterPro" id="IPR014131">
    <property type="entry name" value="Chlamydia_phage_Vp3"/>
</dbReference>
<evidence type="ECO:0000313" key="3">
    <source>
        <dbReference type="EMBL" id="XCD07782.1"/>
    </source>
</evidence>
<proteinExistence type="predicted"/>
<dbReference type="EMBL" id="PP511408">
    <property type="protein sequence ID" value="XCD03982.1"/>
    <property type="molecule type" value="Genomic_DNA"/>
</dbReference>
<reference evidence="3" key="1">
    <citation type="submission" date="2024-03" db="EMBL/GenBank/DDBJ databases">
        <title>Diverse circular DNA viruses in blood, oral, and fecal samples of captive lemurs.</title>
        <authorList>
            <person name="Paietta E.N."/>
            <person name="Kraberger S."/>
            <person name="Lund M.C."/>
            <person name="Custer J.M."/>
            <person name="Vargas K.M."/>
            <person name="Ehmke E.E."/>
            <person name="Yoder A.D."/>
            <person name="Varsani A."/>
        </authorList>
    </citation>
    <scope>NUCLEOTIDE SEQUENCE</scope>
    <source>
        <strain evidence="2">Duke_21_64</strain>
        <strain evidence="3">Duke_28FS_68</strain>
    </source>
</reference>
<dbReference type="EMBL" id="PP511810">
    <property type="protein sequence ID" value="XCD07782.1"/>
    <property type="molecule type" value="Genomic_DNA"/>
</dbReference>
<evidence type="ECO:0000313" key="2">
    <source>
        <dbReference type="EMBL" id="XCD03982.1"/>
    </source>
</evidence>
<name>A0AAU8BA23_9VIRU</name>
<feature type="region of interest" description="Disordered" evidence="1">
    <location>
        <begin position="1"/>
        <end position="23"/>
    </location>
</feature>
<sequence length="185" mass="20915">MFYTPRNRPPRVYSKNSGESKTQQEFFDETDTYAIIDKYRILGAIPNAKEPQAAMYGDFSNVQTLRESLDSFTRLQQSFADLPSELRRACGDDPLKYADYLNRLYSGTATIGDVQIAKTYGIDFDKSKYGNSGEFEDTFSKVPDSYLNELQQKGFHQMTIQQAIADYDAQKGLKTTVTDTSATVV</sequence>
<accession>A0AAU8BA23</accession>
<evidence type="ECO:0000256" key="1">
    <source>
        <dbReference type="SAM" id="MobiDB-lite"/>
    </source>
</evidence>
<protein>
    <submittedName>
        <fullName evidence="3">Internal scaffolding protein</fullName>
    </submittedName>
</protein>
<feature type="compositionally biased region" description="Polar residues" evidence="1">
    <location>
        <begin position="14"/>
        <end position="23"/>
    </location>
</feature>
<organism evidence="3">
    <name type="scientific">Dulem virus 199</name>
    <dbReference type="NCBI Taxonomy" id="3145676"/>
    <lineage>
        <taxon>Viruses</taxon>
        <taxon>Monodnaviria</taxon>
        <taxon>Sangervirae</taxon>
        <taxon>Phixviricota</taxon>
        <taxon>Malgrandaviricetes</taxon>
        <taxon>Petitvirales</taxon>
        <taxon>Microviridae</taxon>
        <taxon>Microvirus</taxon>
    </lineage>
</organism>
<dbReference type="Pfam" id="PF09675">
    <property type="entry name" value="Chlamy_scaf"/>
    <property type="match status" value="1"/>
</dbReference>